<comment type="caution">
    <text evidence="1">The sequence shown here is derived from an EMBL/GenBank/DDBJ whole genome shotgun (WGS) entry which is preliminary data.</text>
</comment>
<sequence length="210" mass="22795">MARKNKVEPTEERDAPAKHLARVVADSIFANSAVMSTYGKPTFGGEVDLGELYETLSRRALKVREGDLSSAENMLVAQAATLNLLFLDLTRRSSNNMGEYIDAAERYMRLALKAQAQCRATLEALAEIKKPPTVFTRQANIAAGHQQINNAAGTCACTRAEITEGSPNELLEANNGASEWLERGAPSEAIACDQDVGSLVPINRSTDNRR</sequence>
<keyword evidence="2" id="KW-1185">Reference proteome</keyword>
<organism evidence="1 2">
    <name type="scientific">Sphingomonas kaistensis</name>
    <dbReference type="NCBI Taxonomy" id="298708"/>
    <lineage>
        <taxon>Bacteria</taxon>
        <taxon>Pseudomonadati</taxon>
        <taxon>Pseudomonadota</taxon>
        <taxon>Alphaproteobacteria</taxon>
        <taxon>Sphingomonadales</taxon>
        <taxon>Sphingomonadaceae</taxon>
        <taxon>Sphingomonas</taxon>
    </lineage>
</organism>
<evidence type="ECO:0000313" key="1">
    <source>
        <dbReference type="EMBL" id="NJC06854.1"/>
    </source>
</evidence>
<name>A0A7X5Y804_9SPHN</name>
<dbReference type="RefSeq" id="WP_168070329.1">
    <property type="nucleotide sequence ID" value="NZ_JAATJC010000001.1"/>
</dbReference>
<gene>
    <name evidence="1" type="ORF">GGQ97_002647</name>
</gene>
<proteinExistence type="predicted"/>
<dbReference type="AlphaFoldDB" id="A0A7X5Y804"/>
<dbReference type="Proteomes" id="UP000558192">
    <property type="component" value="Unassembled WGS sequence"/>
</dbReference>
<evidence type="ECO:0000313" key="2">
    <source>
        <dbReference type="Proteomes" id="UP000558192"/>
    </source>
</evidence>
<reference evidence="1 2" key="1">
    <citation type="submission" date="2020-03" db="EMBL/GenBank/DDBJ databases">
        <title>Genomic Encyclopedia of Type Strains, Phase IV (KMG-IV): sequencing the most valuable type-strain genomes for metagenomic binning, comparative biology and taxonomic classification.</title>
        <authorList>
            <person name="Goeker M."/>
        </authorList>
    </citation>
    <scope>NUCLEOTIDE SEQUENCE [LARGE SCALE GENOMIC DNA]</scope>
    <source>
        <strain evidence="1 2">DSM 16846</strain>
    </source>
</reference>
<accession>A0A7X5Y804</accession>
<dbReference type="EMBL" id="JAATJC010000001">
    <property type="protein sequence ID" value="NJC06854.1"/>
    <property type="molecule type" value="Genomic_DNA"/>
</dbReference>
<protein>
    <submittedName>
        <fullName evidence="1">Uncharacterized protein</fullName>
    </submittedName>
</protein>